<gene>
    <name evidence="2" type="ORF">E2C01_090431</name>
</gene>
<keyword evidence="3" id="KW-1185">Reference proteome</keyword>
<dbReference type="Proteomes" id="UP000324222">
    <property type="component" value="Unassembled WGS sequence"/>
</dbReference>
<reference evidence="2 3" key="1">
    <citation type="submission" date="2019-05" db="EMBL/GenBank/DDBJ databases">
        <title>Another draft genome of Portunus trituberculatus and its Hox gene families provides insights of decapod evolution.</title>
        <authorList>
            <person name="Jeong J.-H."/>
            <person name="Song I."/>
            <person name="Kim S."/>
            <person name="Choi T."/>
            <person name="Kim D."/>
            <person name="Ryu S."/>
            <person name="Kim W."/>
        </authorList>
    </citation>
    <scope>NUCLEOTIDE SEQUENCE [LARGE SCALE GENOMIC DNA]</scope>
    <source>
        <tissue evidence="2">Muscle</tissue>
    </source>
</reference>
<protein>
    <submittedName>
        <fullName evidence="2">Uncharacterized protein</fullName>
    </submittedName>
</protein>
<evidence type="ECO:0000256" key="1">
    <source>
        <dbReference type="SAM" id="MobiDB-lite"/>
    </source>
</evidence>
<feature type="compositionally biased region" description="Basic and acidic residues" evidence="1">
    <location>
        <begin position="15"/>
        <end position="28"/>
    </location>
</feature>
<feature type="region of interest" description="Disordered" evidence="1">
    <location>
        <begin position="1"/>
        <end position="28"/>
    </location>
</feature>
<accession>A0A5B7JK82</accession>
<dbReference type="EMBL" id="VSRR010101413">
    <property type="protein sequence ID" value="MPC95229.1"/>
    <property type="molecule type" value="Genomic_DNA"/>
</dbReference>
<sequence length="98" mass="10734">MEAGSVQKRDKRLKKGDERREDCVREKEGRRKRYASVLVIATKVSSGRESALLVLECLYVTQHQKVSTALQAAALQVAGTGKQYNGESPRGEGVDSLG</sequence>
<organism evidence="2 3">
    <name type="scientific">Portunus trituberculatus</name>
    <name type="common">Swimming crab</name>
    <name type="synonym">Neptunus trituberculatus</name>
    <dbReference type="NCBI Taxonomy" id="210409"/>
    <lineage>
        <taxon>Eukaryota</taxon>
        <taxon>Metazoa</taxon>
        <taxon>Ecdysozoa</taxon>
        <taxon>Arthropoda</taxon>
        <taxon>Crustacea</taxon>
        <taxon>Multicrustacea</taxon>
        <taxon>Malacostraca</taxon>
        <taxon>Eumalacostraca</taxon>
        <taxon>Eucarida</taxon>
        <taxon>Decapoda</taxon>
        <taxon>Pleocyemata</taxon>
        <taxon>Brachyura</taxon>
        <taxon>Eubrachyura</taxon>
        <taxon>Portunoidea</taxon>
        <taxon>Portunidae</taxon>
        <taxon>Portuninae</taxon>
        <taxon>Portunus</taxon>
    </lineage>
</organism>
<name>A0A5B7JK82_PORTR</name>
<evidence type="ECO:0000313" key="2">
    <source>
        <dbReference type="EMBL" id="MPC95229.1"/>
    </source>
</evidence>
<comment type="caution">
    <text evidence="2">The sequence shown here is derived from an EMBL/GenBank/DDBJ whole genome shotgun (WGS) entry which is preliminary data.</text>
</comment>
<proteinExistence type="predicted"/>
<dbReference type="AlphaFoldDB" id="A0A5B7JK82"/>
<evidence type="ECO:0000313" key="3">
    <source>
        <dbReference type="Proteomes" id="UP000324222"/>
    </source>
</evidence>